<evidence type="ECO:0000313" key="2">
    <source>
        <dbReference type="EMBL" id="GHE11381.1"/>
    </source>
</evidence>
<dbReference type="Gene3D" id="3.90.1140.10">
    <property type="entry name" value="Cyclic phosphodiesterase"/>
    <property type="match status" value="1"/>
</dbReference>
<evidence type="ECO:0000256" key="1">
    <source>
        <dbReference type="SAM" id="MobiDB-lite"/>
    </source>
</evidence>
<proteinExistence type="predicted"/>
<protein>
    <recommendedName>
        <fullName evidence="4">2'-5' RNA ligase family protein</fullName>
    </recommendedName>
</protein>
<feature type="region of interest" description="Disordered" evidence="1">
    <location>
        <begin position="1"/>
        <end position="21"/>
    </location>
</feature>
<dbReference type="EMBL" id="BMVG01000028">
    <property type="protein sequence ID" value="GHE11381.1"/>
    <property type="molecule type" value="Genomic_DNA"/>
</dbReference>
<dbReference type="SUPFAM" id="SSF55144">
    <property type="entry name" value="LigT-like"/>
    <property type="match status" value="1"/>
</dbReference>
<keyword evidence="3" id="KW-1185">Reference proteome</keyword>
<evidence type="ECO:0008006" key="4">
    <source>
        <dbReference type="Google" id="ProtNLM"/>
    </source>
</evidence>
<reference evidence="2" key="2">
    <citation type="submission" date="2020-09" db="EMBL/GenBank/DDBJ databases">
        <authorList>
            <person name="Sun Q."/>
            <person name="Ohkuma M."/>
        </authorList>
    </citation>
    <scope>NUCLEOTIDE SEQUENCE</scope>
    <source>
        <strain evidence="2">JCM 4714</strain>
    </source>
</reference>
<dbReference type="AlphaFoldDB" id="A0A919D640"/>
<dbReference type="InterPro" id="IPR009097">
    <property type="entry name" value="Cyclic_Pdiesterase"/>
</dbReference>
<dbReference type="RefSeq" id="WP_189957723.1">
    <property type="nucleotide sequence ID" value="NZ_BMVG01000028.1"/>
</dbReference>
<organism evidence="2 3">
    <name type="scientific">Streptomyces alanosinicus</name>
    <dbReference type="NCBI Taxonomy" id="68171"/>
    <lineage>
        <taxon>Bacteria</taxon>
        <taxon>Bacillati</taxon>
        <taxon>Actinomycetota</taxon>
        <taxon>Actinomycetes</taxon>
        <taxon>Kitasatosporales</taxon>
        <taxon>Streptomycetaceae</taxon>
        <taxon>Streptomyces</taxon>
    </lineage>
</organism>
<dbReference type="Pfam" id="PF13563">
    <property type="entry name" value="2_5_RNA_ligase2"/>
    <property type="match status" value="1"/>
</dbReference>
<name>A0A919D640_9ACTN</name>
<evidence type="ECO:0000313" key="3">
    <source>
        <dbReference type="Proteomes" id="UP000655443"/>
    </source>
</evidence>
<dbReference type="Proteomes" id="UP000655443">
    <property type="component" value="Unassembled WGS sequence"/>
</dbReference>
<gene>
    <name evidence="2" type="ORF">GCM10010339_70920</name>
</gene>
<sequence length="233" mass="26144">MTLAPDPRAFPPAPPADTTDPGVISAHDWDAFAAVGQMVNHWDRPGWTSSTRAYYWMLTFPEPLPLIKQARYCQRELQDLGFDTVDEDGFHLTLGRIGLIHEITPHRLKHLAAIVREHIIHAFTLQAIPLTASRGAIRYSIAPWDPVLRLHATLAAAGSESGLPLDKPTASLRPHVGIAYCNRSMPAHDVRAAILPLRNLDPMDVGVHHVELVELRRERRAYRWQVVHSLALR</sequence>
<comment type="caution">
    <text evidence="2">The sequence shown here is derived from an EMBL/GenBank/DDBJ whole genome shotgun (WGS) entry which is preliminary data.</text>
</comment>
<reference evidence="2" key="1">
    <citation type="journal article" date="2014" name="Int. J. Syst. Evol. Microbiol.">
        <title>Complete genome sequence of Corynebacterium casei LMG S-19264T (=DSM 44701T), isolated from a smear-ripened cheese.</title>
        <authorList>
            <consortium name="US DOE Joint Genome Institute (JGI-PGF)"/>
            <person name="Walter F."/>
            <person name="Albersmeier A."/>
            <person name="Kalinowski J."/>
            <person name="Ruckert C."/>
        </authorList>
    </citation>
    <scope>NUCLEOTIDE SEQUENCE</scope>
    <source>
        <strain evidence="2">JCM 4714</strain>
    </source>
</reference>
<accession>A0A919D640</accession>